<name>A0ABT8JY54_9MICC</name>
<evidence type="ECO:0000313" key="2">
    <source>
        <dbReference type="Proteomes" id="UP001174209"/>
    </source>
</evidence>
<evidence type="ECO:0000313" key="1">
    <source>
        <dbReference type="EMBL" id="MDN4610086.1"/>
    </source>
</evidence>
<dbReference type="RefSeq" id="WP_301225006.1">
    <property type="nucleotide sequence ID" value="NZ_JAROCG010000001.1"/>
</dbReference>
<comment type="caution">
    <text evidence="1">The sequence shown here is derived from an EMBL/GenBank/DDBJ whole genome shotgun (WGS) entry which is preliminary data.</text>
</comment>
<keyword evidence="2" id="KW-1185">Reference proteome</keyword>
<dbReference type="Proteomes" id="UP001174209">
    <property type="component" value="Unassembled WGS sequence"/>
</dbReference>
<gene>
    <name evidence="1" type="ORF">P5G52_04320</name>
</gene>
<reference evidence="1" key="1">
    <citation type="submission" date="2023-06" db="EMBL/GenBank/DDBJ databases">
        <title>MT1 and MT2 Draft Genomes of Novel Species.</title>
        <authorList>
            <person name="Venkateswaran K."/>
        </authorList>
    </citation>
    <scope>NUCLEOTIDE SEQUENCE</scope>
    <source>
        <strain evidence="1">IIF3SC-B10</strain>
    </source>
</reference>
<proteinExistence type="predicted"/>
<sequence length="101" mass="10930">MERLEAGPAVGQGAAASTDVAALTAAVRWHAGRLAGIRRHALSVSVRSWESPAGDNFRSYLGERCRELSRTIDLLESAARDLDEYGRLVLEAEALRRQAGP</sequence>
<protein>
    <submittedName>
        <fullName evidence="1">Uncharacterized protein</fullName>
    </submittedName>
</protein>
<organism evidence="1 2">
    <name type="scientific">Arthrobacter burdickii</name>
    <dbReference type="NCBI Taxonomy" id="3035920"/>
    <lineage>
        <taxon>Bacteria</taxon>
        <taxon>Bacillati</taxon>
        <taxon>Actinomycetota</taxon>
        <taxon>Actinomycetes</taxon>
        <taxon>Micrococcales</taxon>
        <taxon>Micrococcaceae</taxon>
        <taxon>Arthrobacter</taxon>
    </lineage>
</organism>
<dbReference type="EMBL" id="JAROCG010000001">
    <property type="protein sequence ID" value="MDN4610086.1"/>
    <property type="molecule type" value="Genomic_DNA"/>
</dbReference>
<accession>A0ABT8JY54</accession>